<gene>
    <name evidence="15" type="ORF">MJA45_07735</name>
</gene>
<dbReference type="PANTHER" id="PTHR24421">
    <property type="entry name" value="NITRATE/NITRITE SENSOR PROTEIN NARX-RELATED"/>
    <property type="match status" value="1"/>
</dbReference>
<evidence type="ECO:0000256" key="6">
    <source>
        <dbReference type="ARBA" id="ARBA00022679"/>
    </source>
</evidence>
<dbReference type="PROSITE" id="PS50885">
    <property type="entry name" value="HAMP"/>
    <property type="match status" value="1"/>
</dbReference>
<feature type="transmembrane region" description="Helical" evidence="13">
    <location>
        <begin position="188"/>
        <end position="218"/>
    </location>
</feature>
<dbReference type="SUPFAM" id="SSF158472">
    <property type="entry name" value="HAMP domain-like"/>
    <property type="match status" value="1"/>
</dbReference>
<evidence type="ECO:0000259" key="14">
    <source>
        <dbReference type="PROSITE" id="PS50885"/>
    </source>
</evidence>
<evidence type="ECO:0000256" key="4">
    <source>
        <dbReference type="ARBA" id="ARBA00022475"/>
    </source>
</evidence>
<evidence type="ECO:0000256" key="5">
    <source>
        <dbReference type="ARBA" id="ARBA00022553"/>
    </source>
</evidence>
<keyword evidence="8 15" id="KW-0418">Kinase</keyword>
<keyword evidence="5" id="KW-0597">Phosphoprotein</keyword>
<comment type="subcellular location">
    <subcellularLocation>
        <location evidence="2">Cell membrane</location>
        <topology evidence="2">Multi-pass membrane protein</topology>
    </subcellularLocation>
</comment>
<dbReference type="EMBL" id="CP130318">
    <property type="protein sequence ID" value="WNQ12913.1"/>
    <property type="molecule type" value="Genomic_DNA"/>
</dbReference>
<dbReference type="CDD" id="cd06225">
    <property type="entry name" value="HAMP"/>
    <property type="match status" value="1"/>
</dbReference>
<keyword evidence="16" id="KW-1185">Reference proteome</keyword>
<evidence type="ECO:0000256" key="8">
    <source>
        <dbReference type="ARBA" id="ARBA00022777"/>
    </source>
</evidence>
<keyword evidence="13" id="KW-0812">Transmembrane</keyword>
<name>A0AA96RH23_9BACL</name>
<dbReference type="GO" id="GO:0000155">
    <property type="term" value="F:phosphorelay sensor kinase activity"/>
    <property type="evidence" value="ECO:0007669"/>
    <property type="project" value="InterPro"/>
</dbReference>
<protein>
    <recommendedName>
        <fullName evidence="3">histidine kinase</fullName>
        <ecNumber evidence="3">2.7.13.3</ecNumber>
    </recommendedName>
</protein>
<keyword evidence="11 13" id="KW-0472">Membrane</keyword>
<evidence type="ECO:0000256" key="3">
    <source>
        <dbReference type="ARBA" id="ARBA00012438"/>
    </source>
</evidence>
<sequence length="486" mass="52989">MPKRYFKSFRQLHGRLTFSYMLISILAWLLVELLLLAGLGWGMHASRSFLLTTALKSNANAAASLLAGDQGPDRTGLAIWLKQQQHTVDKVFSYTGLFAVVDPQGQVIVSTGAGTSPPPQGALLPSQLSNQAGELLRTYLKSPDPGGSLTRHSASTGVLVLVPLEALEKQAAGVLVFQADDLHIRSSLWLGIGVTFLLPASVIIVLCVGAAGAVFGAVTSRPLIRRFGTLADAADHWSRGDFSVLVQDPGGDEMGRLTRRLNHMAEQLQHLVQVRQEQAALDERGRMSRDLHDSIKQQLFALFMQISGAKALLLQRKEGALTRLEQAEELLGQVQDDLTNLIHELRPAMLEGKRFPQALREQTGQWAAQTGIEAVFQVQGMRSISMPLEEALYRLTQEALSNVARHSEASQVHIQLLFLPETTRLTIADNGRGCDVSSQMGKGVGLLSMAERLLPFHGEVRYESKPGQGFVVTAAIAEEGRKDDKS</sequence>
<dbReference type="GO" id="GO:0046983">
    <property type="term" value="F:protein dimerization activity"/>
    <property type="evidence" value="ECO:0007669"/>
    <property type="project" value="InterPro"/>
</dbReference>
<dbReference type="AlphaFoldDB" id="A0AA96RH23"/>
<dbReference type="KEGG" id="paun:MJA45_07735"/>
<dbReference type="InterPro" id="IPR003594">
    <property type="entry name" value="HATPase_dom"/>
</dbReference>
<accession>A0AA96RH23</accession>
<keyword evidence="12" id="KW-0175">Coiled coil</keyword>
<feature type="coiled-coil region" evidence="12">
    <location>
        <begin position="310"/>
        <end position="344"/>
    </location>
</feature>
<dbReference type="EC" id="2.7.13.3" evidence="3"/>
<comment type="catalytic activity">
    <reaction evidence="1">
        <text>ATP + protein L-histidine = ADP + protein N-phospho-L-histidine.</text>
        <dbReference type="EC" id="2.7.13.3"/>
    </reaction>
</comment>
<dbReference type="GO" id="GO:0005524">
    <property type="term" value="F:ATP binding"/>
    <property type="evidence" value="ECO:0007669"/>
    <property type="project" value="UniProtKB-KW"/>
</dbReference>
<dbReference type="Gene3D" id="6.10.340.10">
    <property type="match status" value="1"/>
</dbReference>
<evidence type="ECO:0000256" key="10">
    <source>
        <dbReference type="ARBA" id="ARBA00023012"/>
    </source>
</evidence>
<dbReference type="Gene3D" id="3.30.565.10">
    <property type="entry name" value="Histidine kinase-like ATPase, C-terminal domain"/>
    <property type="match status" value="1"/>
</dbReference>
<dbReference type="Proteomes" id="UP001305702">
    <property type="component" value="Chromosome"/>
</dbReference>
<dbReference type="RefSeq" id="WP_315606692.1">
    <property type="nucleotide sequence ID" value="NZ_CP130318.1"/>
</dbReference>
<dbReference type="SUPFAM" id="SSF55874">
    <property type="entry name" value="ATPase domain of HSP90 chaperone/DNA topoisomerase II/histidine kinase"/>
    <property type="match status" value="1"/>
</dbReference>
<keyword evidence="7" id="KW-0547">Nucleotide-binding</keyword>
<evidence type="ECO:0000313" key="15">
    <source>
        <dbReference type="EMBL" id="WNQ12913.1"/>
    </source>
</evidence>
<evidence type="ECO:0000256" key="9">
    <source>
        <dbReference type="ARBA" id="ARBA00022840"/>
    </source>
</evidence>
<evidence type="ECO:0000256" key="12">
    <source>
        <dbReference type="SAM" id="Coils"/>
    </source>
</evidence>
<dbReference type="InterPro" id="IPR011712">
    <property type="entry name" value="Sig_transdc_His_kin_sub3_dim/P"/>
</dbReference>
<dbReference type="Gene3D" id="1.20.5.1930">
    <property type="match status" value="1"/>
</dbReference>
<organism evidence="15 16">
    <name type="scientific">Paenibacillus aurantius</name>
    <dbReference type="NCBI Taxonomy" id="2918900"/>
    <lineage>
        <taxon>Bacteria</taxon>
        <taxon>Bacillati</taxon>
        <taxon>Bacillota</taxon>
        <taxon>Bacilli</taxon>
        <taxon>Bacillales</taxon>
        <taxon>Paenibacillaceae</taxon>
        <taxon>Paenibacillus</taxon>
    </lineage>
</organism>
<evidence type="ECO:0000256" key="7">
    <source>
        <dbReference type="ARBA" id="ARBA00022741"/>
    </source>
</evidence>
<dbReference type="Pfam" id="PF02518">
    <property type="entry name" value="HATPase_c"/>
    <property type="match status" value="1"/>
</dbReference>
<evidence type="ECO:0000256" key="1">
    <source>
        <dbReference type="ARBA" id="ARBA00000085"/>
    </source>
</evidence>
<keyword evidence="13" id="KW-1133">Transmembrane helix</keyword>
<evidence type="ECO:0000256" key="2">
    <source>
        <dbReference type="ARBA" id="ARBA00004651"/>
    </source>
</evidence>
<dbReference type="InterPro" id="IPR050482">
    <property type="entry name" value="Sensor_HK_TwoCompSys"/>
</dbReference>
<keyword evidence="4" id="KW-1003">Cell membrane</keyword>
<dbReference type="GO" id="GO:0005886">
    <property type="term" value="C:plasma membrane"/>
    <property type="evidence" value="ECO:0007669"/>
    <property type="project" value="UniProtKB-SubCell"/>
</dbReference>
<proteinExistence type="predicted"/>
<dbReference type="SMART" id="SM00304">
    <property type="entry name" value="HAMP"/>
    <property type="match status" value="1"/>
</dbReference>
<dbReference type="InterPro" id="IPR003660">
    <property type="entry name" value="HAMP_dom"/>
</dbReference>
<keyword evidence="10" id="KW-0902">Two-component regulatory system</keyword>
<feature type="transmembrane region" description="Helical" evidence="13">
    <location>
        <begin position="20"/>
        <end position="41"/>
    </location>
</feature>
<feature type="domain" description="HAMP" evidence="14">
    <location>
        <begin position="221"/>
        <end position="273"/>
    </location>
</feature>
<evidence type="ECO:0000256" key="13">
    <source>
        <dbReference type="SAM" id="Phobius"/>
    </source>
</evidence>
<keyword evidence="9" id="KW-0067">ATP-binding</keyword>
<dbReference type="PANTHER" id="PTHR24421:SF10">
    <property type="entry name" value="NITRATE_NITRITE SENSOR PROTEIN NARQ"/>
    <property type="match status" value="1"/>
</dbReference>
<dbReference type="InterPro" id="IPR036890">
    <property type="entry name" value="HATPase_C_sf"/>
</dbReference>
<dbReference type="CDD" id="cd16917">
    <property type="entry name" value="HATPase_UhpB-NarQ-NarX-like"/>
    <property type="match status" value="1"/>
</dbReference>
<reference evidence="15 16" key="1">
    <citation type="submission" date="2022-02" db="EMBL/GenBank/DDBJ databases">
        <title>Paenibacillus sp. MBLB1776 Whole Genome Shotgun Sequencing.</title>
        <authorList>
            <person name="Hwang C.Y."/>
            <person name="Cho E.-S."/>
            <person name="Seo M.-J."/>
        </authorList>
    </citation>
    <scope>NUCLEOTIDE SEQUENCE [LARGE SCALE GENOMIC DNA]</scope>
    <source>
        <strain evidence="15 16">MBLB1776</strain>
    </source>
</reference>
<dbReference type="Pfam" id="PF00672">
    <property type="entry name" value="HAMP"/>
    <property type="match status" value="1"/>
</dbReference>
<evidence type="ECO:0000256" key="11">
    <source>
        <dbReference type="ARBA" id="ARBA00023136"/>
    </source>
</evidence>
<dbReference type="Pfam" id="PF07730">
    <property type="entry name" value="HisKA_3"/>
    <property type="match status" value="1"/>
</dbReference>
<evidence type="ECO:0000313" key="16">
    <source>
        <dbReference type="Proteomes" id="UP001305702"/>
    </source>
</evidence>
<keyword evidence="6" id="KW-0808">Transferase</keyword>